<dbReference type="RefSeq" id="WP_025251446.1">
    <property type="nucleotide sequence ID" value="NZ_CP006934.1"/>
</dbReference>
<dbReference type="AlphaFoldDB" id="W6ABU3"/>
<evidence type="ECO:0000313" key="3">
    <source>
        <dbReference type="Proteomes" id="UP000019265"/>
    </source>
</evidence>
<proteinExistence type="predicted"/>
<sequence length="204" mass="22375">MKYLLSVLAITSINASAVATSVANKNININYNLLNENEEIQLQPRSCDGPDVAYWTAPTNRPFVDISAKSSASRGWSDTVHSKTVRLGNISEKGLTYDDVKCMNQTTIYGEIGGYFKGGKIVKSSPYETLKNKSVSSDHITFYGTKELESKTGWAVQKVQNSFELIVYFNGEAFLQGTTRAYSKGAVSSVNSVFTIKEILISQG</sequence>
<dbReference type="STRING" id="1276257.SSABA_v1c09110"/>
<keyword evidence="3" id="KW-1185">Reference proteome</keyword>
<dbReference type="OrthoDB" id="9058532at2"/>
<dbReference type="HOGENOM" id="CLU_1342562_0_0_14"/>
<keyword evidence="1" id="KW-0732">Signal</keyword>
<accession>W6ABU3</accession>
<dbReference type="EMBL" id="CP006934">
    <property type="protein sequence ID" value="AHI54310.1"/>
    <property type="molecule type" value="Genomic_DNA"/>
</dbReference>
<reference evidence="2 3" key="1">
    <citation type="journal article" date="2014" name="Genome Biol. Evol.">
        <title>Molecular evolution of the substrate utilization strategies and putative virulence factors in mosquito-associated Spiroplasma species.</title>
        <authorList>
            <person name="Chang T.H."/>
            <person name="Lo W.S."/>
            <person name="Ku C."/>
            <person name="Chen L.L."/>
            <person name="Kuo C.H."/>
        </authorList>
    </citation>
    <scope>NUCLEOTIDE SEQUENCE [LARGE SCALE GENOMIC DNA]</scope>
    <source>
        <strain evidence="2">Ar-1343</strain>
    </source>
</reference>
<protein>
    <submittedName>
        <fullName evidence="2">Uncharacterized protein</fullName>
    </submittedName>
</protein>
<dbReference type="KEGG" id="ssab:SSABA_v1c09110"/>
<evidence type="ECO:0000256" key="1">
    <source>
        <dbReference type="SAM" id="SignalP"/>
    </source>
</evidence>
<feature type="chain" id="PRO_5004875754" evidence="1">
    <location>
        <begin position="20"/>
        <end position="204"/>
    </location>
</feature>
<gene>
    <name evidence="2" type="ORF">SSABA_v1c09110</name>
</gene>
<dbReference type="Proteomes" id="UP000019265">
    <property type="component" value="Chromosome"/>
</dbReference>
<dbReference type="PATRIC" id="fig|1276257.3.peg.927"/>
<evidence type="ECO:0000313" key="2">
    <source>
        <dbReference type="EMBL" id="AHI54310.1"/>
    </source>
</evidence>
<organism evidence="2 3">
    <name type="scientific">Spiroplasma sabaudiense Ar-1343</name>
    <dbReference type="NCBI Taxonomy" id="1276257"/>
    <lineage>
        <taxon>Bacteria</taxon>
        <taxon>Bacillati</taxon>
        <taxon>Mycoplasmatota</taxon>
        <taxon>Mollicutes</taxon>
        <taxon>Entomoplasmatales</taxon>
        <taxon>Spiroplasmataceae</taxon>
        <taxon>Spiroplasma</taxon>
    </lineage>
</organism>
<feature type="signal peptide" evidence="1">
    <location>
        <begin position="1"/>
        <end position="19"/>
    </location>
</feature>
<name>W6ABU3_9MOLU</name>